<reference evidence="1" key="1">
    <citation type="submission" date="2010-03" db="EMBL/GenBank/DDBJ databases">
        <title>Annotation of Blastomyces dermatitidis strain ATCC 18188.</title>
        <authorList>
            <consortium name="The Broad Institute Genome Sequencing Platform"/>
            <consortium name="Broad Institute Genome Sequencing Center for Infectious Disease."/>
            <person name="Cuomo C."/>
            <person name="Klein B."/>
            <person name="Sullivan T."/>
            <person name="Heitman J."/>
            <person name="Young S."/>
            <person name="Zeng Q."/>
            <person name="Gargeya S."/>
            <person name="Alvarado L."/>
            <person name="Berlin A.M."/>
            <person name="Chapman S.B."/>
            <person name="Chen Z."/>
            <person name="Freedman E."/>
            <person name="Gellesch M."/>
            <person name="Goldberg J."/>
            <person name="Griggs A."/>
            <person name="Gujja S."/>
            <person name="Heilman E."/>
            <person name="Heiman D."/>
            <person name="Howarth C."/>
            <person name="Mehta T."/>
            <person name="Neiman D."/>
            <person name="Pearson M."/>
            <person name="Roberts A."/>
            <person name="Saif S."/>
            <person name="Shea T."/>
            <person name="Shenoy N."/>
            <person name="Sisk P."/>
            <person name="Stolte C."/>
            <person name="Sykes S."/>
            <person name="White J."/>
            <person name="Yandava C."/>
            <person name="Haas B."/>
            <person name="Nusbaum C."/>
            <person name="Birren B."/>
        </authorList>
    </citation>
    <scope>NUCLEOTIDE SEQUENCE</scope>
    <source>
        <strain evidence="1">ATCC 18188</strain>
    </source>
</reference>
<gene>
    <name evidence="1" type="ORF">BDDG_13520</name>
</gene>
<proteinExistence type="predicted"/>
<name>A0A0J9EW02_AJEDA</name>
<feature type="non-terminal residue" evidence="1">
    <location>
        <position position="1"/>
    </location>
</feature>
<feature type="non-terminal residue" evidence="1">
    <location>
        <position position="171"/>
    </location>
</feature>
<protein>
    <submittedName>
        <fullName evidence="1">Uncharacterized protein</fullName>
    </submittedName>
</protein>
<evidence type="ECO:0000313" key="1">
    <source>
        <dbReference type="EMBL" id="KMW69365.1"/>
    </source>
</evidence>
<dbReference type="Proteomes" id="UP000007802">
    <property type="component" value="Unassembled WGS sequence"/>
</dbReference>
<dbReference type="EMBL" id="GG749864">
    <property type="protein sequence ID" value="KMW69365.1"/>
    <property type="molecule type" value="Genomic_DNA"/>
</dbReference>
<dbReference type="AlphaFoldDB" id="A0A0J9EW02"/>
<organism evidence="1">
    <name type="scientific">Ajellomyces dermatitidis (strain ATCC 18188 / CBS 674.68)</name>
    <name type="common">Blastomyces dermatitidis</name>
    <dbReference type="NCBI Taxonomy" id="653446"/>
    <lineage>
        <taxon>Eukaryota</taxon>
        <taxon>Fungi</taxon>
        <taxon>Dikarya</taxon>
        <taxon>Ascomycota</taxon>
        <taxon>Pezizomycotina</taxon>
        <taxon>Eurotiomycetes</taxon>
        <taxon>Eurotiomycetidae</taxon>
        <taxon>Onygenales</taxon>
        <taxon>Ajellomycetaceae</taxon>
        <taxon>Blastomyces</taxon>
    </lineage>
</organism>
<sequence length="171" mass="18975">HTIMNDTSSLSSYTLLIIFFSVKSSRVDRFTFTDNSELSVESLIENLKNVIMKKLSVSCIAESPVFLSASSAASSPAALSQSSTLAPVSDSPASATPVPVISTLTTSDFTVSVFITSSSCFKKMLHRLSELYFSRIISLLNSIKIINIYVFRNRNTDIILFYTHRYKTYMP</sequence>
<accession>A0A0J9EW02</accession>